<dbReference type="AlphaFoldDB" id="A0A4R5DU35"/>
<name>A0A4R5DU35_9BACT</name>
<proteinExistence type="predicted"/>
<comment type="caution">
    <text evidence="2">The sequence shown here is derived from an EMBL/GenBank/DDBJ whole genome shotgun (WGS) entry which is preliminary data.</text>
</comment>
<reference evidence="2 3" key="1">
    <citation type="submission" date="2019-03" db="EMBL/GenBank/DDBJ databases">
        <title>Dyadobacter AR-3-6 sp. nov., isolated from arctic soil.</title>
        <authorList>
            <person name="Chaudhary D.K."/>
        </authorList>
    </citation>
    <scope>NUCLEOTIDE SEQUENCE [LARGE SCALE GENOMIC DNA]</scope>
    <source>
        <strain evidence="2 3">AR-3-6</strain>
    </source>
</reference>
<evidence type="ECO:0000313" key="2">
    <source>
        <dbReference type="EMBL" id="TDE14695.1"/>
    </source>
</evidence>
<protein>
    <submittedName>
        <fullName evidence="2">DUF1543 domain-containing protein</fullName>
    </submittedName>
</protein>
<evidence type="ECO:0000313" key="3">
    <source>
        <dbReference type="Proteomes" id="UP000294850"/>
    </source>
</evidence>
<evidence type="ECO:0000259" key="1">
    <source>
        <dbReference type="Pfam" id="PF07566"/>
    </source>
</evidence>
<dbReference type="InterPro" id="IPR011440">
    <property type="entry name" value="DUF1543"/>
</dbReference>
<dbReference type="Proteomes" id="UP000294850">
    <property type="component" value="Unassembled WGS sequence"/>
</dbReference>
<dbReference type="Gene3D" id="3.10.20.10">
    <property type="match status" value="2"/>
</dbReference>
<sequence length="190" mass="21811">MQELKLFMVLLGCRPPGRHTEQHDIFFGIAESLSALVPAMKAFWREAAQKIHIDAWREVNLVDGYRVKVSVRQDIFKMPGHKEQRLFFVNLGGYQPGKFEEQHHTILTVQPNRALAIQQAKATLFFKNNHFGKAVSHIDDKYGIDVDELYDIEEILPAAHKSAYMIELIPTENSLEDEIHLGYLKLSALK</sequence>
<feature type="domain" description="DUF1543" evidence="1">
    <location>
        <begin position="18"/>
        <end position="69"/>
    </location>
</feature>
<gene>
    <name evidence="2" type="ORF">E0F88_16035</name>
</gene>
<organism evidence="2 3">
    <name type="scientific">Dyadobacter psychrotolerans</name>
    <dbReference type="NCBI Taxonomy" id="2541721"/>
    <lineage>
        <taxon>Bacteria</taxon>
        <taxon>Pseudomonadati</taxon>
        <taxon>Bacteroidota</taxon>
        <taxon>Cytophagia</taxon>
        <taxon>Cytophagales</taxon>
        <taxon>Spirosomataceae</taxon>
        <taxon>Dyadobacter</taxon>
    </lineage>
</organism>
<dbReference type="Pfam" id="PF07566">
    <property type="entry name" value="DUF1543"/>
    <property type="match status" value="1"/>
</dbReference>
<keyword evidence="3" id="KW-1185">Reference proteome</keyword>
<dbReference type="RefSeq" id="WP_131959278.1">
    <property type="nucleotide sequence ID" value="NZ_SMFL01000005.1"/>
</dbReference>
<dbReference type="EMBL" id="SMFL01000005">
    <property type="protein sequence ID" value="TDE14695.1"/>
    <property type="molecule type" value="Genomic_DNA"/>
</dbReference>
<dbReference type="OrthoDB" id="850243at2"/>
<accession>A0A4R5DU35</accession>